<feature type="transmembrane region" description="Helical" evidence="6">
    <location>
        <begin position="250"/>
        <end position="268"/>
    </location>
</feature>
<feature type="transmembrane region" description="Helical" evidence="6">
    <location>
        <begin position="382"/>
        <end position="403"/>
    </location>
</feature>
<evidence type="ECO:0000313" key="8">
    <source>
        <dbReference type="EMBL" id="KAK2714146.1"/>
    </source>
</evidence>
<dbReference type="Proteomes" id="UP001187531">
    <property type="component" value="Unassembled WGS sequence"/>
</dbReference>
<evidence type="ECO:0000256" key="1">
    <source>
        <dbReference type="ARBA" id="ARBA00004141"/>
    </source>
</evidence>
<dbReference type="GO" id="GO:0070509">
    <property type="term" value="P:calcium ion import"/>
    <property type="evidence" value="ECO:0007669"/>
    <property type="project" value="TreeGrafter"/>
</dbReference>
<keyword evidence="5" id="KW-0175">Coiled coil</keyword>
<feature type="domain" description="Ion transport" evidence="7">
    <location>
        <begin position="217"/>
        <end position="469"/>
    </location>
</feature>
<dbReference type="PANTHER" id="PTHR10037:SF230">
    <property type="entry name" value="CA[2+]-CHANNEL PROTEIN ALPHA[[1]] SUBUNIT T, ISOFORM F"/>
    <property type="match status" value="1"/>
</dbReference>
<dbReference type="FunFam" id="1.10.287.70:FF:000018">
    <property type="entry name" value="Voltage-dependent T-type calcium channel subunit alpha"/>
    <property type="match status" value="1"/>
</dbReference>
<keyword evidence="3 6" id="KW-1133">Transmembrane helix</keyword>
<dbReference type="GO" id="GO:0005248">
    <property type="term" value="F:voltage-gated sodium channel activity"/>
    <property type="evidence" value="ECO:0007669"/>
    <property type="project" value="TreeGrafter"/>
</dbReference>
<dbReference type="Gene3D" id="1.20.120.350">
    <property type="entry name" value="Voltage-gated potassium channels. Chain C"/>
    <property type="match status" value="1"/>
</dbReference>
<dbReference type="SUPFAM" id="SSF81324">
    <property type="entry name" value="Voltage-gated potassium channels"/>
    <property type="match status" value="2"/>
</dbReference>
<feature type="transmembrane region" description="Helical" evidence="6">
    <location>
        <begin position="216"/>
        <end position="238"/>
    </location>
</feature>
<dbReference type="FunFam" id="1.10.287.70:FF:000120">
    <property type="entry name" value="Voltage-dependent T-type calcium channel subunit alpha"/>
    <property type="match status" value="1"/>
</dbReference>
<comment type="caution">
    <text evidence="8">The sequence shown here is derived from an EMBL/GenBank/DDBJ whole genome shotgun (WGS) entry which is preliminary data.</text>
</comment>
<sequence length="507" mass="58205">VFRLLRALRPLRVINRAPGLKLVVQTLLSSLKPIGNIVLICCTFFLIFGILGVQLFKGSFFFCDGPDVRNIKTKADCLADPRNQWLNRKYNFDDLGQALMSLFVLSSKDGWVNIMYTGLDAVGVDMQPIENYNEWRLLYFISFLLLVGFFVLNMFVGVVVENFHRCREEQEREERARRLAKRAQKLEKRKKKLRKVPYYSSYPPWRKNLHSVVTTGYFDLGIAVIIGLNVVTMSAEYYDMPEELDFSLRVFNYIFTTVFIIEAILKAVSLGVNRYCVDRWNQLDIIIVFLSLAGIVLEEMESDIIPINPTIIRVMRVMRIARVLKLLKMASGIRSLLDTVFQALPQVGNLGLLFYLLFFIFAALGVELFGRLECDEEHPCQGLGEHAHFANFGIAFLTLFRVATGDNWNGIMKDTLRDQCDSSSDCIKNCCISSFVAPLFFVIFVLMAQFVLVNVVVAVLMKHLEDSHKQMEDDLEMELEMQRELAEEIRVQKEAEENVPFVSTQPI</sequence>
<feature type="transmembrane region" description="Helical" evidence="6">
    <location>
        <begin position="352"/>
        <end position="370"/>
    </location>
</feature>
<feature type="transmembrane region" description="Helical" evidence="6">
    <location>
        <begin position="137"/>
        <end position="160"/>
    </location>
</feature>
<dbReference type="AlphaFoldDB" id="A0AA88L658"/>
<dbReference type="GO" id="GO:0008332">
    <property type="term" value="F:low voltage-gated calcium channel activity"/>
    <property type="evidence" value="ECO:0007669"/>
    <property type="project" value="TreeGrafter"/>
</dbReference>
<evidence type="ECO:0000256" key="4">
    <source>
        <dbReference type="ARBA" id="ARBA00023136"/>
    </source>
</evidence>
<feature type="non-terminal residue" evidence="8">
    <location>
        <position position="1"/>
    </location>
</feature>
<dbReference type="Pfam" id="PF00520">
    <property type="entry name" value="Ion_trans"/>
    <property type="match status" value="2"/>
</dbReference>
<feature type="coiled-coil region" evidence="5">
    <location>
        <begin position="166"/>
        <end position="196"/>
    </location>
</feature>
<feature type="domain" description="Ion transport" evidence="7">
    <location>
        <begin position="1"/>
        <end position="170"/>
    </location>
</feature>
<dbReference type="InterPro" id="IPR027359">
    <property type="entry name" value="Volt_channel_dom_sf"/>
</dbReference>
<keyword evidence="9" id="KW-1185">Reference proteome</keyword>
<feature type="coiled-coil region" evidence="5">
    <location>
        <begin position="461"/>
        <end position="492"/>
    </location>
</feature>
<feature type="transmembrane region" description="Helical" evidence="6">
    <location>
        <begin position="439"/>
        <end position="461"/>
    </location>
</feature>
<gene>
    <name evidence="8" type="ORF">QYM36_008649</name>
</gene>
<evidence type="ECO:0000256" key="3">
    <source>
        <dbReference type="ARBA" id="ARBA00022989"/>
    </source>
</evidence>
<evidence type="ECO:0000313" key="9">
    <source>
        <dbReference type="Proteomes" id="UP001187531"/>
    </source>
</evidence>
<feature type="transmembrane region" description="Helical" evidence="6">
    <location>
        <begin position="37"/>
        <end position="56"/>
    </location>
</feature>
<dbReference type="EMBL" id="JAVRJZ010000013">
    <property type="protein sequence ID" value="KAK2714146.1"/>
    <property type="molecule type" value="Genomic_DNA"/>
</dbReference>
<evidence type="ECO:0000256" key="5">
    <source>
        <dbReference type="SAM" id="Coils"/>
    </source>
</evidence>
<evidence type="ECO:0000259" key="7">
    <source>
        <dbReference type="Pfam" id="PF00520"/>
    </source>
</evidence>
<dbReference type="GO" id="GO:0086010">
    <property type="term" value="P:membrane depolarization during action potential"/>
    <property type="evidence" value="ECO:0007669"/>
    <property type="project" value="TreeGrafter"/>
</dbReference>
<dbReference type="PANTHER" id="PTHR10037">
    <property type="entry name" value="VOLTAGE-GATED CATION CHANNEL CALCIUM AND SODIUM"/>
    <property type="match status" value="1"/>
</dbReference>
<protein>
    <recommendedName>
        <fullName evidence="7">Ion transport domain-containing protein</fullName>
    </recommendedName>
</protein>
<proteinExistence type="predicted"/>
<accession>A0AA88L658</accession>
<dbReference type="GO" id="GO:0043005">
    <property type="term" value="C:neuron projection"/>
    <property type="evidence" value="ECO:0007669"/>
    <property type="project" value="TreeGrafter"/>
</dbReference>
<organism evidence="8 9">
    <name type="scientific">Artemia franciscana</name>
    <name type="common">Brine shrimp</name>
    <name type="synonym">Artemia sanfranciscana</name>
    <dbReference type="NCBI Taxonomy" id="6661"/>
    <lineage>
        <taxon>Eukaryota</taxon>
        <taxon>Metazoa</taxon>
        <taxon>Ecdysozoa</taxon>
        <taxon>Arthropoda</taxon>
        <taxon>Crustacea</taxon>
        <taxon>Branchiopoda</taxon>
        <taxon>Anostraca</taxon>
        <taxon>Artemiidae</taxon>
        <taxon>Artemia</taxon>
    </lineage>
</organism>
<evidence type="ECO:0000256" key="2">
    <source>
        <dbReference type="ARBA" id="ARBA00022692"/>
    </source>
</evidence>
<name>A0AA88L658_ARTSF</name>
<keyword evidence="2 6" id="KW-0812">Transmembrane</keyword>
<reference evidence="8" key="1">
    <citation type="submission" date="2023-07" db="EMBL/GenBank/DDBJ databases">
        <title>Chromosome-level genome assembly of Artemia franciscana.</title>
        <authorList>
            <person name="Jo E."/>
        </authorList>
    </citation>
    <scope>NUCLEOTIDE SEQUENCE</scope>
    <source>
        <tissue evidence="8">Whole body</tissue>
    </source>
</reference>
<keyword evidence="4 6" id="KW-0472">Membrane</keyword>
<comment type="subcellular location">
    <subcellularLocation>
        <location evidence="1">Membrane</location>
        <topology evidence="1">Multi-pass membrane protein</topology>
    </subcellularLocation>
</comment>
<dbReference type="GO" id="GO:0001518">
    <property type="term" value="C:voltage-gated sodium channel complex"/>
    <property type="evidence" value="ECO:0007669"/>
    <property type="project" value="TreeGrafter"/>
</dbReference>
<dbReference type="InterPro" id="IPR043203">
    <property type="entry name" value="VGCC_Ca_Na"/>
</dbReference>
<evidence type="ECO:0000256" key="6">
    <source>
        <dbReference type="SAM" id="Phobius"/>
    </source>
</evidence>
<dbReference type="FunFam" id="1.20.120.350:FF:000008">
    <property type="entry name" value="Voltage-dependent T-type calcium channel subunit alpha"/>
    <property type="match status" value="1"/>
</dbReference>
<dbReference type="InterPro" id="IPR005821">
    <property type="entry name" value="Ion_trans_dom"/>
</dbReference>
<dbReference type="Gene3D" id="1.10.287.70">
    <property type="match status" value="2"/>
</dbReference>